<dbReference type="SUPFAM" id="SSF161098">
    <property type="entry name" value="MetI-like"/>
    <property type="match status" value="1"/>
</dbReference>
<dbReference type="CDD" id="cd06261">
    <property type="entry name" value="TM_PBP2"/>
    <property type="match status" value="1"/>
</dbReference>
<keyword evidence="3" id="KW-1003">Cell membrane</keyword>
<sequence length="329" mass="35396">MTRYLLRRLASTIVLLFVMAAFVYVTFYALPSDPAVLVCGKGCGGGQLAAIDHKLGLDQPEYVQFWHFLEGIVAGRDYSSGPDVSHCAAPCLGFSFQNDQPVLSLIGQRLPVSLSLTAGAMVLWLLIGVSAGVLAALRAGRFTDRAVTAASMLAYGSPIFVSGMLLLMLFCGYLHWLDFPVYVPFTEDPAAWAKNLLLPWFTLAIAQAAIYARLTRSGMLETLSEDHIRTLRAYGLRERRVVGKHALRGTLTPVITITAYDFGYILVGAMLTETLFGLPGLGQLIVQSSNNVDLPVVAGLTLVAGAAIVVANTAADLLYAVVDRRVVLA</sequence>
<keyword evidence="10" id="KW-1185">Reference proteome</keyword>
<comment type="subcellular location">
    <subcellularLocation>
        <location evidence="1 7">Cell membrane</location>
        <topology evidence="1 7">Multi-pass membrane protein</topology>
    </subcellularLocation>
</comment>
<feature type="transmembrane region" description="Helical" evidence="7">
    <location>
        <begin position="12"/>
        <end position="30"/>
    </location>
</feature>
<keyword evidence="2 7" id="KW-0813">Transport</keyword>
<evidence type="ECO:0000256" key="3">
    <source>
        <dbReference type="ARBA" id="ARBA00022475"/>
    </source>
</evidence>
<keyword evidence="5 7" id="KW-1133">Transmembrane helix</keyword>
<dbReference type="PROSITE" id="PS50928">
    <property type="entry name" value="ABC_TM1"/>
    <property type="match status" value="1"/>
</dbReference>
<dbReference type="OrthoDB" id="9778910at2"/>
<feature type="transmembrane region" description="Helical" evidence="7">
    <location>
        <begin position="152"/>
        <end position="176"/>
    </location>
</feature>
<evidence type="ECO:0000313" key="9">
    <source>
        <dbReference type="EMBL" id="TQM00145.1"/>
    </source>
</evidence>
<dbReference type="Gene3D" id="1.10.3720.10">
    <property type="entry name" value="MetI-like"/>
    <property type="match status" value="1"/>
</dbReference>
<feature type="transmembrane region" description="Helical" evidence="7">
    <location>
        <begin position="254"/>
        <end position="276"/>
    </location>
</feature>
<keyword evidence="6 7" id="KW-0472">Membrane</keyword>
<dbReference type="EMBL" id="VFOZ01000001">
    <property type="protein sequence ID" value="TQM00145.1"/>
    <property type="molecule type" value="Genomic_DNA"/>
</dbReference>
<evidence type="ECO:0000313" key="10">
    <source>
        <dbReference type="Proteomes" id="UP000316096"/>
    </source>
</evidence>
<protein>
    <submittedName>
        <fullName evidence="9">Peptide/nickel transport system permease protein</fullName>
    </submittedName>
</protein>
<dbReference type="Pfam" id="PF19300">
    <property type="entry name" value="BPD_transp_1_N"/>
    <property type="match status" value="1"/>
</dbReference>
<name>A0A543CSS6_9ACTN</name>
<feature type="domain" description="ABC transmembrane type-1" evidence="8">
    <location>
        <begin position="110"/>
        <end position="319"/>
    </location>
</feature>
<dbReference type="PANTHER" id="PTHR43163">
    <property type="entry name" value="DIPEPTIDE TRANSPORT SYSTEM PERMEASE PROTEIN DPPB-RELATED"/>
    <property type="match status" value="1"/>
</dbReference>
<gene>
    <name evidence="9" type="ORF">FB559_5852</name>
</gene>
<dbReference type="Pfam" id="PF00528">
    <property type="entry name" value="BPD_transp_1"/>
    <property type="match status" value="1"/>
</dbReference>
<dbReference type="RefSeq" id="WP_141959482.1">
    <property type="nucleotide sequence ID" value="NZ_VFOZ01000001.1"/>
</dbReference>
<evidence type="ECO:0000259" key="8">
    <source>
        <dbReference type="PROSITE" id="PS50928"/>
    </source>
</evidence>
<dbReference type="GO" id="GO:0055085">
    <property type="term" value="P:transmembrane transport"/>
    <property type="evidence" value="ECO:0007669"/>
    <property type="project" value="InterPro"/>
</dbReference>
<evidence type="ECO:0000256" key="6">
    <source>
        <dbReference type="ARBA" id="ARBA00023136"/>
    </source>
</evidence>
<feature type="transmembrane region" description="Helical" evidence="7">
    <location>
        <begin position="296"/>
        <end position="322"/>
    </location>
</feature>
<feature type="transmembrane region" description="Helical" evidence="7">
    <location>
        <begin position="118"/>
        <end position="140"/>
    </location>
</feature>
<evidence type="ECO:0000256" key="5">
    <source>
        <dbReference type="ARBA" id="ARBA00022989"/>
    </source>
</evidence>
<dbReference type="InterPro" id="IPR000515">
    <property type="entry name" value="MetI-like"/>
</dbReference>
<dbReference type="Proteomes" id="UP000316096">
    <property type="component" value="Unassembled WGS sequence"/>
</dbReference>
<organism evidence="9 10">
    <name type="scientific">Actinoallomurus bryophytorum</name>
    <dbReference type="NCBI Taxonomy" id="1490222"/>
    <lineage>
        <taxon>Bacteria</taxon>
        <taxon>Bacillati</taxon>
        <taxon>Actinomycetota</taxon>
        <taxon>Actinomycetes</taxon>
        <taxon>Streptosporangiales</taxon>
        <taxon>Thermomonosporaceae</taxon>
        <taxon>Actinoallomurus</taxon>
    </lineage>
</organism>
<proteinExistence type="inferred from homology"/>
<accession>A0A543CSS6</accession>
<comment type="caution">
    <text evidence="9">The sequence shown here is derived from an EMBL/GenBank/DDBJ whole genome shotgun (WGS) entry which is preliminary data.</text>
</comment>
<dbReference type="InterPro" id="IPR035906">
    <property type="entry name" value="MetI-like_sf"/>
</dbReference>
<dbReference type="GO" id="GO:0005886">
    <property type="term" value="C:plasma membrane"/>
    <property type="evidence" value="ECO:0007669"/>
    <property type="project" value="UniProtKB-SubCell"/>
</dbReference>
<evidence type="ECO:0000256" key="1">
    <source>
        <dbReference type="ARBA" id="ARBA00004651"/>
    </source>
</evidence>
<dbReference type="InterPro" id="IPR045621">
    <property type="entry name" value="BPD_transp_1_N"/>
</dbReference>
<evidence type="ECO:0000256" key="2">
    <source>
        <dbReference type="ARBA" id="ARBA00022448"/>
    </source>
</evidence>
<evidence type="ECO:0000256" key="7">
    <source>
        <dbReference type="RuleBase" id="RU363032"/>
    </source>
</evidence>
<reference evidence="9 10" key="1">
    <citation type="submission" date="2019-06" db="EMBL/GenBank/DDBJ databases">
        <title>Sequencing the genomes of 1000 actinobacteria strains.</title>
        <authorList>
            <person name="Klenk H.-P."/>
        </authorList>
    </citation>
    <scope>NUCLEOTIDE SEQUENCE [LARGE SCALE GENOMIC DNA]</scope>
    <source>
        <strain evidence="9 10">DSM 102200</strain>
    </source>
</reference>
<keyword evidence="4 7" id="KW-0812">Transmembrane</keyword>
<feature type="transmembrane region" description="Helical" evidence="7">
    <location>
        <begin position="196"/>
        <end position="214"/>
    </location>
</feature>
<dbReference type="AlphaFoldDB" id="A0A543CSS6"/>
<evidence type="ECO:0000256" key="4">
    <source>
        <dbReference type="ARBA" id="ARBA00022692"/>
    </source>
</evidence>
<dbReference type="PANTHER" id="PTHR43163:SF6">
    <property type="entry name" value="DIPEPTIDE TRANSPORT SYSTEM PERMEASE PROTEIN DPPB-RELATED"/>
    <property type="match status" value="1"/>
</dbReference>
<comment type="similarity">
    <text evidence="7">Belongs to the binding-protein-dependent transport system permease family.</text>
</comment>